<proteinExistence type="inferred from homology"/>
<dbReference type="InterPro" id="IPR036621">
    <property type="entry name" value="Anticodon-bd_dom_sf"/>
</dbReference>
<evidence type="ECO:0000259" key="8">
    <source>
        <dbReference type="PROSITE" id="PS50862"/>
    </source>
</evidence>
<dbReference type="FunFam" id="3.40.50.800:FF:000016">
    <property type="entry name" value="Proline--tRNA ligase, chloroplastic/mitochondrial"/>
    <property type="match status" value="1"/>
</dbReference>
<dbReference type="STRING" id="105231.A0A1Y1I9N3"/>
<evidence type="ECO:0000256" key="3">
    <source>
        <dbReference type="ARBA" id="ARBA00022741"/>
    </source>
</evidence>
<dbReference type="GO" id="GO:0017101">
    <property type="term" value="C:aminoacyl-tRNA synthetase multienzyme complex"/>
    <property type="evidence" value="ECO:0000318"/>
    <property type="project" value="GO_Central"/>
</dbReference>
<reference evidence="9 10" key="1">
    <citation type="journal article" date="2014" name="Nat. Commun.">
        <title>Klebsormidium flaccidum genome reveals primary factors for plant terrestrial adaptation.</title>
        <authorList>
            <person name="Hori K."/>
            <person name="Maruyama F."/>
            <person name="Fujisawa T."/>
            <person name="Togashi T."/>
            <person name="Yamamoto N."/>
            <person name="Seo M."/>
            <person name="Sato S."/>
            <person name="Yamada T."/>
            <person name="Mori H."/>
            <person name="Tajima N."/>
            <person name="Moriyama T."/>
            <person name="Ikeuchi M."/>
            <person name="Watanabe M."/>
            <person name="Wada H."/>
            <person name="Kobayashi K."/>
            <person name="Saito M."/>
            <person name="Masuda T."/>
            <person name="Sasaki-Sekimoto Y."/>
            <person name="Mashiguchi K."/>
            <person name="Awai K."/>
            <person name="Shimojima M."/>
            <person name="Masuda S."/>
            <person name="Iwai M."/>
            <person name="Nobusawa T."/>
            <person name="Narise T."/>
            <person name="Kondo S."/>
            <person name="Saito H."/>
            <person name="Sato R."/>
            <person name="Murakawa M."/>
            <person name="Ihara Y."/>
            <person name="Oshima-Yamada Y."/>
            <person name="Ohtaka K."/>
            <person name="Satoh M."/>
            <person name="Sonobe K."/>
            <person name="Ishii M."/>
            <person name="Ohtani R."/>
            <person name="Kanamori-Sato M."/>
            <person name="Honoki R."/>
            <person name="Miyazaki D."/>
            <person name="Mochizuki H."/>
            <person name="Umetsu J."/>
            <person name="Higashi K."/>
            <person name="Shibata D."/>
            <person name="Kamiya Y."/>
            <person name="Sato N."/>
            <person name="Nakamura Y."/>
            <person name="Tabata S."/>
            <person name="Ida S."/>
            <person name="Kurokawa K."/>
            <person name="Ohta H."/>
        </authorList>
    </citation>
    <scope>NUCLEOTIDE SEQUENCE [LARGE SCALE GENOMIC DNA]</scope>
    <source>
        <strain evidence="9 10">NIES-2285</strain>
    </source>
</reference>
<sequence length="600" mass="66367">MGMGSASSALASRASCLERALSSATSRSVTLARTLPTAAAFIHRASKHSCSCLSNGRQSLNPSSASILNPSWIPQPSLTSLLGRKPFYSVRAEAADVALASPAAKQSKKEVKKGKGQSEATKVTPKSEDFSQWYLDIIREAELADYGPVRGTMVIRPYGYGIWEAIQGWLDRRFKETGHENAYFPQFIPYSFIEKEASHVEGFSPELALVTVGGGKELEEKLVVRPTSETMVNHMFAQWIQSYRDLPLLLNQWANVTRWEMRTRPFVRTLEFLWQEGHTAHSSAEEAEEEALRMVEVYREFAVEQAAMPVIVGRKSRSETFAGAVRTYTIEGMMGDRRALQAGTSHNLGQNFAKAFGTQYLSEAGAQEFVWQTSWGMSTRMVGGIIMTHGDDTGLRLPPNVAPVQAVIVPIWKKEEEKEAVLQAGADVQKKLAAGGVRVKLDANEQRTPGWKFNFWEMKGVPIRIEIGPRDVKENAVVLARRDKPGKEGKEFGVSMDEATLIPVVKERLASIQDALLAEATAFRESNIEDVSSYEDLKRVIAEGKWARGGWAASDADEAKIKEETSATIRCFPFDQPEGGRTCLWTGKEGAEVALFAKSY</sequence>
<dbReference type="InterPro" id="IPR016061">
    <property type="entry name" value="Pro-tRNA_ligase_II_C"/>
</dbReference>
<keyword evidence="2" id="KW-0436">Ligase</keyword>
<dbReference type="GO" id="GO:0004827">
    <property type="term" value="F:proline-tRNA ligase activity"/>
    <property type="evidence" value="ECO:0000318"/>
    <property type="project" value="GO_Central"/>
</dbReference>
<dbReference type="FunFam" id="3.30.110.30:FF:000004">
    <property type="entry name" value="Proline--tRNA ligase, chloroplastic/mitochondrial"/>
    <property type="match status" value="1"/>
</dbReference>
<dbReference type="Proteomes" id="UP000054558">
    <property type="component" value="Unassembled WGS sequence"/>
</dbReference>
<comment type="catalytic activity">
    <reaction evidence="7">
        <text>tRNA(Pro) + L-proline + ATP = L-prolyl-tRNA(Pro) + AMP + diphosphate</text>
        <dbReference type="Rhea" id="RHEA:14305"/>
        <dbReference type="Rhea" id="RHEA-COMP:9700"/>
        <dbReference type="Rhea" id="RHEA-COMP:9702"/>
        <dbReference type="ChEBI" id="CHEBI:30616"/>
        <dbReference type="ChEBI" id="CHEBI:33019"/>
        <dbReference type="ChEBI" id="CHEBI:60039"/>
        <dbReference type="ChEBI" id="CHEBI:78442"/>
        <dbReference type="ChEBI" id="CHEBI:78532"/>
        <dbReference type="ChEBI" id="CHEBI:456215"/>
        <dbReference type="EC" id="6.1.1.15"/>
    </reaction>
</comment>
<dbReference type="Pfam" id="PF00587">
    <property type="entry name" value="tRNA-synt_2b"/>
    <property type="match status" value="1"/>
</dbReference>
<dbReference type="FunFam" id="3.30.930.10:FF:000023">
    <property type="entry name" value="Proline--tRNA ligase"/>
    <property type="match status" value="1"/>
</dbReference>
<dbReference type="Gene3D" id="3.40.50.800">
    <property type="entry name" value="Anticodon-binding domain"/>
    <property type="match status" value="1"/>
</dbReference>
<organism evidence="9 10">
    <name type="scientific">Klebsormidium nitens</name>
    <name type="common">Green alga</name>
    <name type="synonym">Ulothrix nitens</name>
    <dbReference type="NCBI Taxonomy" id="105231"/>
    <lineage>
        <taxon>Eukaryota</taxon>
        <taxon>Viridiplantae</taxon>
        <taxon>Streptophyta</taxon>
        <taxon>Klebsormidiophyceae</taxon>
        <taxon>Klebsormidiales</taxon>
        <taxon>Klebsormidiaceae</taxon>
        <taxon>Klebsormidium</taxon>
    </lineage>
</organism>
<dbReference type="HAMAP" id="MF_01571">
    <property type="entry name" value="Pro_tRNA_synth_type3"/>
    <property type="match status" value="1"/>
</dbReference>
<dbReference type="Gene3D" id="3.30.930.10">
    <property type="entry name" value="Bira Bifunctional Protein, Domain 2"/>
    <property type="match status" value="1"/>
</dbReference>
<keyword evidence="4" id="KW-0067">ATP-binding</keyword>
<dbReference type="EC" id="6.1.1.15" evidence="1"/>
<evidence type="ECO:0000313" key="9">
    <source>
        <dbReference type="EMBL" id="GAQ87684.1"/>
    </source>
</evidence>
<dbReference type="SUPFAM" id="SSF64586">
    <property type="entry name" value="C-terminal domain of ProRS"/>
    <property type="match status" value="1"/>
</dbReference>
<dbReference type="InterPro" id="IPR002316">
    <property type="entry name" value="Pro-tRNA-ligase_IIa"/>
</dbReference>
<dbReference type="SUPFAM" id="SSF55681">
    <property type="entry name" value="Class II aaRS and biotin synthetases"/>
    <property type="match status" value="1"/>
</dbReference>
<dbReference type="InterPro" id="IPR006195">
    <property type="entry name" value="aa-tRNA-synth_II"/>
</dbReference>
<dbReference type="SUPFAM" id="SSF52954">
    <property type="entry name" value="Class II aaRS ABD-related"/>
    <property type="match status" value="1"/>
</dbReference>
<evidence type="ECO:0000256" key="4">
    <source>
        <dbReference type="ARBA" id="ARBA00022840"/>
    </source>
</evidence>
<protein>
    <recommendedName>
        <fullName evidence="1">proline--tRNA ligase</fullName>
        <ecNumber evidence="1">6.1.1.15</ecNumber>
    </recommendedName>
    <alternativeName>
        <fullName evidence="6">Prolyl-tRNA synthetase</fullName>
    </alternativeName>
</protein>
<name>A0A1Y1I9N3_KLENI</name>
<accession>A0A1Y1I9N3</accession>
<dbReference type="InterPro" id="IPR033721">
    <property type="entry name" value="ProRS_core_arch_euk"/>
</dbReference>
<dbReference type="PANTHER" id="PTHR43382">
    <property type="entry name" value="PROLYL-TRNA SYNTHETASE"/>
    <property type="match status" value="1"/>
</dbReference>
<dbReference type="EMBL" id="DF237319">
    <property type="protein sequence ID" value="GAQ87684.1"/>
    <property type="molecule type" value="Genomic_DNA"/>
</dbReference>
<evidence type="ECO:0000256" key="6">
    <source>
        <dbReference type="ARBA" id="ARBA00029731"/>
    </source>
</evidence>
<dbReference type="InterPro" id="IPR017449">
    <property type="entry name" value="Pro-tRNA_synth_II"/>
</dbReference>
<dbReference type="PRINTS" id="PR01046">
    <property type="entry name" value="TRNASYNTHPRO"/>
</dbReference>
<feature type="domain" description="Aminoacyl-transfer RNA synthetases class-II family profile" evidence="8">
    <location>
        <begin position="150"/>
        <end position="398"/>
    </location>
</feature>
<dbReference type="OrthoDB" id="1350766at2759"/>
<dbReference type="NCBIfam" id="TIGR00408">
    <property type="entry name" value="proS_fam_I"/>
    <property type="match status" value="1"/>
</dbReference>
<dbReference type="CDD" id="cd00862">
    <property type="entry name" value="ProRS_anticodon_zinc"/>
    <property type="match status" value="1"/>
</dbReference>
<keyword evidence="5 9" id="KW-0030">Aminoacyl-tRNA synthetase</keyword>
<dbReference type="InterPro" id="IPR004499">
    <property type="entry name" value="Pro-tRNA-ligase_IIa_arc-type"/>
</dbReference>
<dbReference type="Pfam" id="PF09180">
    <property type="entry name" value="ProRS-C_1"/>
    <property type="match status" value="1"/>
</dbReference>
<keyword evidence="10" id="KW-1185">Reference proteome</keyword>
<dbReference type="Gene3D" id="3.30.110.30">
    <property type="entry name" value="C-terminal domain of ProRS"/>
    <property type="match status" value="1"/>
</dbReference>
<evidence type="ECO:0000256" key="2">
    <source>
        <dbReference type="ARBA" id="ARBA00022598"/>
    </source>
</evidence>
<dbReference type="OMA" id="HRWEMRT"/>
<evidence type="ECO:0000256" key="5">
    <source>
        <dbReference type="ARBA" id="ARBA00023146"/>
    </source>
</evidence>
<dbReference type="CDD" id="cd00778">
    <property type="entry name" value="ProRS_core_arch_euk"/>
    <property type="match status" value="1"/>
</dbReference>
<evidence type="ECO:0000313" key="10">
    <source>
        <dbReference type="Proteomes" id="UP000054558"/>
    </source>
</evidence>
<dbReference type="PANTHER" id="PTHR43382:SF3">
    <property type="entry name" value="PROLINE--TRNA LIGASE, CHLOROPLASTIC_MITOCHONDRIAL"/>
    <property type="match status" value="1"/>
</dbReference>
<evidence type="ECO:0000256" key="1">
    <source>
        <dbReference type="ARBA" id="ARBA00012831"/>
    </source>
</evidence>
<dbReference type="GO" id="GO:0005524">
    <property type="term" value="F:ATP binding"/>
    <property type="evidence" value="ECO:0007669"/>
    <property type="project" value="UniProtKB-KW"/>
</dbReference>
<dbReference type="Pfam" id="PF03129">
    <property type="entry name" value="HGTP_anticodon"/>
    <property type="match status" value="1"/>
</dbReference>
<dbReference type="GO" id="GO:0006433">
    <property type="term" value="P:prolyl-tRNA aminoacylation"/>
    <property type="evidence" value="ECO:0000318"/>
    <property type="project" value="GO_Central"/>
</dbReference>
<dbReference type="SMART" id="SM00946">
    <property type="entry name" value="ProRS-C_1"/>
    <property type="match status" value="1"/>
</dbReference>
<evidence type="ECO:0000256" key="7">
    <source>
        <dbReference type="ARBA" id="ARBA00047671"/>
    </source>
</evidence>
<dbReference type="InterPro" id="IPR004154">
    <property type="entry name" value="Anticodon-bd"/>
</dbReference>
<dbReference type="InterPro" id="IPR002314">
    <property type="entry name" value="aa-tRNA-synt_IIb"/>
</dbReference>
<gene>
    <name evidence="9" type="ORF">KFL_003700030</name>
</gene>
<dbReference type="GO" id="GO:0005737">
    <property type="term" value="C:cytoplasm"/>
    <property type="evidence" value="ECO:0000318"/>
    <property type="project" value="GO_Central"/>
</dbReference>
<dbReference type="AlphaFoldDB" id="A0A1Y1I9N3"/>
<keyword evidence="3" id="KW-0547">Nucleotide-binding</keyword>
<dbReference type="PROSITE" id="PS50862">
    <property type="entry name" value="AA_TRNA_LIGASE_II"/>
    <property type="match status" value="1"/>
</dbReference>
<dbReference type="InterPro" id="IPR045864">
    <property type="entry name" value="aa-tRNA-synth_II/BPL/LPL"/>
</dbReference>